<name>A0A7K1UET9_9MICC</name>
<evidence type="ECO:0000256" key="1">
    <source>
        <dbReference type="ARBA" id="ARBA00010923"/>
    </source>
</evidence>
<dbReference type="InterPro" id="IPR044946">
    <property type="entry name" value="Restrct_endonuc_typeI_TRD_sf"/>
</dbReference>
<reference evidence="6 7" key="1">
    <citation type="submission" date="2019-12" db="EMBL/GenBank/DDBJ databases">
        <title>Nesterenkonia muleiensis sp. nov., a novel actinobacterium isolated from sap of Populus euphratica.</title>
        <authorList>
            <person name="Wang R."/>
        </authorList>
    </citation>
    <scope>NUCLEOTIDE SEQUENCE [LARGE SCALE GENOMIC DNA]</scope>
    <source>
        <strain evidence="6 7">F10</strain>
    </source>
</reference>
<keyword evidence="2" id="KW-0680">Restriction system</keyword>
<evidence type="ECO:0000256" key="2">
    <source>
        <dbReference type="ARBA" id="ARBA00022747"/>
    </source>
</evidence>
<dbReference type="PANTHER" id="PTHR30408">
    <property type="entry name" value="TYPE-1 RESTRICTION ENZYME ECOKI SPECIFICITY PROTEIN"/>
    <property type="match status" value="1"/>
</dbReference>
<evidence type="ECO:0000313" key="7">
    <source>
        <dbReference type="Proteomes" id="UP000460157"/>
    </source>
</evidence>
<dbReference type="EMBL" id="WRPM01000007">
    <property type="protein sequence ID" value="MVT24990.1"/>
    <property type="molecule type" value="Genomic_DNA"/>
</dbReference>
<dbReference type="PANTHER" id="PTHR30408:SF13">
    <property type="entry name" value="TYPE I RESTRICTION ENZYME HINDI SPECIFICITY SUBUNIT"/>
    <property type="match status" value="1"/>
</dbReference>
<proteinExistence type="inferred from homology"/>
<evidence type="ECO:0000256" key="3">
    <source>
        <dbReference type="ARBA" id="ARBA00023125"/>
    </source>
</evidence>
<dbReference type="GO" id="GO:0003677">
    <property type="term" value="F:DNA binding"/>
    <property type="evidence" value="ECO:0007669"/>
    <property type="project" value="UniProtKB-KW"/>
</dbReference>
<accession>A0A7K1UET9</accession>
<comment type="caution">
    <text evidence="6">The sequence shown here is derived from an EMBL/GenBank/DDBJ whole genome shotgun (WGS) entry which is preliminary data.</text>
</comment>
<dbReference type="Gene3D" id="3.90.220.20">
    <property type="entry name" value="DNA methylase specificity domains"/>
    <property type="match status" value="2"/>
</dbReference>
<dbReference type="SUPFAM" id="SSF116734">
    <property type="entry name" value="DNA methylase specificity domain"/>
    <property type="match status" value="2"/>
</dbReference>
<feature type="domain" description="Type I restriction modification DNA specificity" evidence="5">
    <location>
        <begin position="3"/>
        <end position="172"/>
    </location>
</feature>
<gene>
    <name evidence="6" type="ORF">GNZ21_01190</name>
</gene>
<keyword evidence="3" id="KW-0238">DNA-binding</keyword>
<dbReference type="Proteomes" id="UP000460157">
    <property type="component" value="Unassembled WGS sequence"/>
</dbReference>
<dbReference type="InterPro" id="IPR052021">
    <property type="entry name" value="Type-I_RS_S_subunit"/>
</dbReference>
<organism evidence="6 7">
    <name type="scientific">Nesterenkonia alkaliphila</name>
    <dbReference type="NCBI Taxonomy" id="1463631"/>
    <lineage>
        <taxon>Bacteria</taxon>
        <taxon>Bacillati</taxon>
        <taxon>Actinomycetota</taxon>
        <taxon>Actinomycetes</taxon>
        <taxon>Micrococcales</taxon>
        <taxon>Micrococcaceae</taxon>
        <taxon>Nesterenkonia</taxon>
    </lineage>
</organism>
<evidence type="ECO:0000256" key="4">
    <source>
        <dbReference type="SAM" id="MobiDB-lite"/>
    </source>
</evidence>
<dbReference type="GO" id="GO:0009307">
    <property type="term" value="P:DNA restriction-modification system"/>
    <property type="evidence" value="ECO:0007669"/>
    <property type="project" value="UniProtKB-KW"/>
</dbReference>
<comment type="similarity">
    <text evidence="1">Belongs to the type-I restriction system S methylase family.</text>
</comment>
<protein>
    <recommendedName>
        <fullName evidence="5">Type I restriction modification DNA specificity domain-containing protein</fullName>
    </recommendedName>
</protein>
<keyword evidence="7" id="KW-1185">Reference proteome</keyword>
<dbReference type="AlphaFoldDB" id="A0A7K1UET9"/>
<dbReference type="RefSeq" id="WP_188503607.1">
    <property type="nucleotide sequence ID" value="NZ_BMFX01000009.1"/>
</dbReference>
<feature type="region of interest" description="Disordered" evidence="4">
    <location>
        <begin position="1"/>
        <end position="23"/>
    </location>
</feature>
<evidence type="ECO:0000313" key="6">
    <source>
        <dbReference type="EMBL" id="MVT24990.1"/>
    </source>
</evidence>
<dbReference type="InterPro" id="IPR000055">
    <property type="entry name" value="Restrct_endonuc_typeI_TRD"/>
</dbReference>
<dbReference type="Pfam" id="PF01420">
    <property type="entry name" value="Methylase_S"/>
    <property type="match status" value="1"/>
</dbReference>
<sequence length="388" mass="42772">MPIGEIGEVFDGPHATPKSTKTATSGPVFLGISSIENGRLDLAKSAHLSEEDFAQWTRRVTPRARDVVFSYETRIGEAAIVPAGLRCCLGRRLALIRPNTQLVDPQFLLFAYLGPEFQEEIRQRTVHGSTVDRIMLKEFPEFPLRLPPLEEQRGIAATLGALDDKIDSNRRLQHLSQELLRATVNAELQASFPDDMKLGDLCFLVKDKVAPEQMSAEDAYIGLEHMPRGSIALDSWDSAEDVGSQKAAFEQNDVLFGKLRPYFRKVGIAPLDGVCSTDILVLRPYETIDLALVATVASSQELIDSVSASATGTRMPRASWKDLSEWPVPALTLGQREGLSERCNPLIERMNQLTDENQKLAALRDALLPELLSGRIRVPEAAEVVSSA</sequence>
<evidence type="ECO:0000259" key="5">
    <source>
        <dbReference type="Pfam" id="PF01420"/>
    </source>
</evidence>